<dbReference type="PROSITE" id="PS00061">
    <property type="entry name" value="ADH_SHORT"/>
    <property type="match status" value="1"/>
</dbReference>
<dbReference type="Pfam" id="PF13561">
    <property type="entry name" value="adh_short_C2"/>
    <property type="match status" value="1"/>
</dbReference>
<keyword evidence="2" id="KW-0560">Oxidoreductase</keyword>
<dbReference type="NCBIfam" id="NF006072">
    <property type="entry name" value="PRK08217.1"/>
    <property type="match status" value="1"/>
</dbReference>
<evidence type="ECO:0000259" key="3">
    <source>
        <dbReference type="SMART" id="SM00822"/>
    </source>
</evidence>
<dbReference type="SUPFAM" id="SSF51735">
    <property type="entry name" value="NAD(P)-binding Rossmann-fold domains"/>
    <property type="match status" value="1"/>
</dbReference>
<dbReference type="RefSeq" id="WP_123781961.1">
    <property type="nucleotide sequence ID" value="NZ_RKIK01000023.1"/>
</dbReference>
<gene>
    <name evidence="4" type="ORF">EGH82_09935</name>
</gene>
<comment type="similarity">
    <text evidence="1">Belongs to the short-chain dehydrogenases/reductases (SDR) family.</text>
</comment>
<sequence>MELDNKVIAITGAGQGLGREIALFLARSGVNLALIDLNQEPLAETKQKCQQYDVTVRTYQANVTEETQVVGAFTQIETDFNQLNGVVNNAGIMRDGMFVRLKEGELTSMSLEQFQSVMDVNVTGTFLCGREAVKVMLNTDSKGVVINISSVARAGNMGQTNYSASKAAVATMASVWAKELGRYGIRSVAIAPGVIKTAMTDQIKPQAMERLVSMIPVGRLGQAQEIASTIQFVLENDFVTGRVLEIDGGMKM</sequence>
<dbReference type="PRINTS" id="PR00081">
    <property type="entry name" value="GDHRDH"/>
</dbReference>
<proteinExistence type="inferred from homology"/>
<organism evidence="4 5">
    <name type="scientific">Vibrio ponticus</name>
    <dbReference type="NCBI Taxonomy" id="265668"/>
    <lineage>
        <taxon>Bacteria</taxon>
        <taxon>Pseudomonadati</taxon>
        <taxon>Pseudomonadota</taxon>
        <taxon>Gammaproteobacteria</taxon>
        <taxon>Vibrionales</taxon>
        <taxon>Vibrionaceae</taxon>
        <taxon>Vibrio</taxon>
    </lineage>
</organism>
<dbReference type="InterPro" id="IPR002347">
    <property type="entry name" value="SDR_fam"/>
</dbReference>
<dbReference type="AlphaFoldDB" id="A0A3N3E0Z1"/>
<accession>A0A3N3E0Z1</accession>
<evidence type="ECO:0000256" key="2">
    <source>
        <dbReference type="ARBA" id="ARBA00023002"/>
    </source>
</evidence>
<dbReference type="PANTHER" id="PTHR42760:SF135">
    <property type="entry name" value="BLL7886 PROTEIN"/>
    <property type="match status" value="1"/>
</dbReference>
<comment type="caution">
    <text evidence="4">The sequence shown here is derived from an EMBL/GenBank/DDBJ whole genome shotgun (WGS) entry which is preliminary data.</text>
</comment>
<evidence type="ECO:0000313" key="5">
    <source>
        <dbReference type="Proteomes" id="UP000278792"/>
    </source>
</evidence>
<dbReference type="InterPro" id="IPR020904">
    <property type="entry name" value="Sc_DH/Rdtase_CS"/>
</dbReference>
<dbReference type="InterPro" id="IPR057326">
    <property type="entry name" value="KR_dom"/>
</dbReference>
<name>A0A3N3E0Z1_9VIBR</name>
<dbReference type="FunFam" id="3.40.50.720:FF:000173">
    <property type="entry name" value="3-oxoacyl-[acyl-carrier protein] reductase"/>
    <property type="match status" value="1"/>
</dbReference>
<dbReference type="EMBL" id="RKIK01000023">
    <property type="protein sequence ID" value="ROV60346.1"/>
    <property type="molecule type" value="Genomic_DNA"/>
</dbReference>
<dbReference type="PANTHER" id="PTHR42760">
    <property type="entry name" value="SHORT-CHAIN DEHYDROGENASES/REDUCTASES FAMILY MEMBER"/>
    <property type="match status" value="1"/>
</dbReference>
<reference evidence="4 5" key="1">
    <citation type="submission" date="2018-11" db="EMBL/GenBank/DDBJ databases">
        <title>Vibrio ponticus strain CAIM 1751 pathogenic for the snapper Lutjanus guttatus.</title>
        <authorList>
            <person name="Soto-Rodriguez S."/>
            <person name="Lozano-Olvera R."/>
            <person name="Gomez-Gil B."/>
        </authorList>
    </citation>
    <scope>NUCLEOTIDE SEQUENCE [LARGE SCALE GENOMIC DNA]</scope>
    <source>
        <strain evidence="4 5">CAIM 1751</strain>
    </source>
</reference>
<dbReference type="InterPro" id="IPR036291">
    <property type="entry name" value="NAD(P)-bd_dom_sf"/>
</dbReference>
<dbReference type="GO" id="GO:0016616">
    <property type="term" value="F:oxidoreductase activity, acting on the CH-OH group of donors, NAD or NADP as acceptor"/>
    <property type="evidence" value="ECO:0007669"/>
    <property type="project" value="TreeGrafter"/>
</dbReference>
<dbReference type="PRINTS" id="PR00080">
    <property type="entry name" value="SDRFAMILY"/>
</dbReference>
<protein>
    <submittedName>
        <fullName evidence="4">SDR family oxidoreductase</fullName>
    </submittedName>
</protein>
<feature type="domain" description="Ketoreductase" evidence="3">
    <location>
        <begin position="6"/>
        <end position="198"/>
    </location>
</feature>
<evidence type="ECO:0000313" key="4">
    <source>
        <dbReference type="EMBL" id="ROV60346.1"/>
    </source>
</evidence>
<dbReference type="SMART" id="SM00822">
    <property type="entry name" value="PKS_KR"/>
    <property type="match status" value="1"/>
</dbReference>
<evidence type="ECO:0000256" key="1">
    <source>
        <dbReference type="ARBA" id="ARBA00006484"/>
    </source>
</evidence>
<dbReference type="Gene3D" id="3.40.50.720">
    <property type="entry name" value="NAD(P)-binding Rossmann-like Domain"/>
    <property type="match status" value="1"/>
</dbReference>
<dbReference type="GO" id="GO:0030497">
    <property type="term" value="P:fatty acid elongation"/>
    <property type="evidence" value="ECO:0007669"/>
    <property type="project" value="TreeGrafter"/>
</dbReference>
<dbReference type="Proteomes" id="UP000278792">
    <property type="component" value="Unassembled WGS sequence"/>
</dbReference>